<comment type="subcellular location">
    <subcellularLocation>
        <location evidence="1">Membrane</location>
        <topology evidence="1">Single-pass membrane protein</topology>
    </subcellularLocation>
</comment>
<dbReference type="InterPro" id="IPR035897">
    <property type="entry name" value="Toll_tir_struct_dom_sf"/>
</dbReference>
<dbReference type="Pfam" id="PF13676">
    <property type="entry name" value="TIR_2"/>
    <property type="match status" value="1"/>
</dbReference>
<dbReference type="Pfam" id="PF13855">
    <property type="entry name" value="LRR_8"/>
    <property type="match status" value="2"/>
</dbReference>
<dbReference type="STRING" id="126957.T1IM80"/>
<dbReference type="InterPro" id="IPR000157">
    <property type="entry name" value="TIR_dom"/>
</dbReference>
<dbReference type="PROSITE" id="PS50104">
    <property type="entry name" value="TIR"/>
    <property type="match status" value="1"/>
</dbReference>
<keyword evidence="5" id="KW-0732">Signal</keyword>
<evidence type="ECO:0000256" key="11">
    <source>
        <dbReference type="SAM" id="Phobius"/>
    </source>
</evidence>
<evidence type="ECO:0000259" key="12">
    <source>
        <dbReference type="PROSITE" id="PS50104"/>
    </source>
</evidence>
<dbReference type="SMART" id="SM00255">
    <property type="entry name" value="TIR"/>
    <property type="match status" value="1"/>
</dbReference>
<evidence type="ECO:0000256" key="8">
    <source>
        <dbReference type="ARBA" id="ARBA00023136"/>
    </source>
</evidence>
<accession>T1IM80</accession>
<evidence type="ECO:0000256" key="3">
    <source>
        <dbReference type="ARBA" id="ARBA00022614"/>
    </source>
</evidence>
<reference evidence="13" key="2">
    <citation type="submission" date="2015-02" db="UniProtKB">
        <authorList>
            <consortium name="EnsemblMetazoa"/>
        </authorList>
    </citation>
    <scope>IDENTIFICATION</scope>
</reference>
<evidence type="ECO:0000256" key="10">
    <source>
        <dbReference type="ARBA" id="ARBA00023180"/>
    </source>
</evidence>
<comment type="similarity">
    <text evidence="2">Belongs to the Toll-like receptor family.</text>
</comment>
<keyword evidence="3" id="KW-0433">Leucine-rich repeat</keyword>
<dbReference type="EMBL" id="AFFK01016893">
    <property type="status" value="NOT_ANNOTATED_CDS"/>
    <property type="molecule type" value="Genomic_DNA"/>
</dbReference>
<dbReference type="eggNOG" id="KOG4641">
    <property type="taxonomic scope" value="Eukaryota"/>
</dbReference>
<evidence type="ECO:0000256" key="9">
    <source>
        <dbReference type="ARBA" id="ARBA00023170"/>
    </source>
</evidence>
<evidence type="ECO:0000256" key="6">
    <source>
        <dbReference type="ARBA" id="ARBA00022737"/>
    </source>
</evidence>
<dbReference type="Proteomes" id="UP000014500">
    <property type="component" value="Unassembled WGS sequence"/>
</dbReference>
<dbReference type="SUPFAM" id="SSF52200">
    <property type="entry name" value="Toll/Interleukin receptor TIR domain"/>
    <property type="match status" value="1"/>
</dbReference>
<keyword evidence="7 11" id="KW-1133">Transmembrane helix</keyword>
<protein>
    <recommendedName>
        <fullName evidence="12">TIR domain-containing protein</fullName>
    </recommendedName>
</protein>
<evidence type="ECO:0000256" key="5">
    <source>
        <dbReference type="ARBA" id="ARBA00022729"/>
    </source>
</evidence>
<dbReference type="GO" id="GO:0038023">
    <property type="term" value="F:signaling receptor activity"/>
    <property type="evidence" value="ECO:0007669"/>
    <property type="project" value="TreeGrafter"/>
</dbReference>
<dbReference type="PANTHER" id="PTHR24365:SF541">
    <property type="entry name" value="PROTEIN TOLL-RELATED"/>
    <property type="match status" value="1"/>
</dbReference>
<evidence type="ECO:0000313" key="13">
    <source>
        <dbReference type="EnsemblMetazoa" id="SMAR002076-PA"/>
    </source>
</evidence>
<keyword evidence="14" id="KW-1185">Reference proteome</keyword>
<dbReference type="PhylomeDB" id="T1IM80"/>
<keyword evidence="8 11" id="KW-0472">Membrane</keyword>
<dbReference type="PANTHER" id="PTHR24365">
    <property type="entry name" value="TOLL-LIKE RECEPTOR"/>
    <property type="match status" value="1"/>
</dbReference>
<evidence type="ECO:0000256" key="2">
    <source>
        <dbReference type="ARBA" id="ARBA00009634"/>
    </source>
</evidence>
<organism evidence="13 14">
    <name type="scientific">Strigamia maritima</name>
    <name type="common">European centipede</name>
    <name type="synonym">Geophilus maritimus</name>
    <dbReference type="NCBI Taxonomy" id="126957"/>
    <lineage>
        <taxon>Eukaryota</taxon>
        <taxon>Metazoa</taxon>
        <taxon>Ecdysozoa</taxon>
        <taxon>Arthropoda</taxon>
        <taxon>Myriapoda</taxon>
        <taxon>Chilopoda</taxon>
        <taxon>Pleurostigmophora</taxon>
        <taxon>Geophilomorpha</taxon>
        <taxon>Linotaeniidae</taxon>
        <taxon>Strigamia</taxon>
    </lineage>
</organism>
<dbReference type="OMA" id="SKLCYAM"/>
<evidence type="ECO:0000313" key="14">
    <source>
        <dbReference type="Proteomes" id="UP000014500"/>
    </source>
</evidence>
<evidence type="ECO:0000256" key="1">
    <source>
        <dbReference type="ARBA" id="ARBA00004167"/>
    </source>
</evidence>
<dbReference type="PRINTS" id="PR01537">
    <property type="entry name" value="INTRLKN1R1F"/>
</dbReference>
<sequence length="513" mass="60685">MDLLLQLDMSFNQIEYLPFGIFIHLVYLQNLTLSHNLLQHFDNDFQQNSPEDIFVSLQSLQTLDLSFNRIEYLPSGMFHSLASLEYLKQLFCENDEKCLDNCSCFYNKVSENILDCFNVTWKHPLAVLQENYTTIFFDDNTNIESFSNILLTNLPSLHTLYFNSSNLMSIPKDMFRGVPNLKELHLEENNLTKINDDDFQFNSQLEILHLHQNKLEYISPNALRNLSNLKWLSPHKNMLQQPHFWTILPLNLTKISFSQNEFLCDCEYATKFYQWITRKSVTLKFTDLNDTYCNDTHDQIIHQNNCVKVLREKQNAIFIIVAPTVSIFLFFTVILLLMHFYKLEMKVWLYSRYVMTLFYNEDDDNHKLFDAFISYANEDDEWIAEELVPRLNEYRLCIHQRDFPVGGLNAESVAHAVENSCRTLIVLTPNFLQSQWCQFEFETAHLQLLENKCQRVVVIVLERVKSFELDKKLCAYLRTNIYLDVNDANFWRKLKSALPDLKVKQEMQKETCL</sequence>
<dbReference type="FunFam" id="3.40.50.10140:FF:000021">
    <property type="entry name" value="Toll receptor 13"/>
    <property type="match status" value="1"/>
</dbReference>
<dbReference type="EnsemblMetazoa" id="SMAR002076-RA">
    <property type="protein sequence ID" value="SMAR002076-PA"/>
    <property type="gene ID" value="SMAR002076"/>
</dbReference>
<keyword evidence="6" id="KW-0677">Repeat</keyword>
<dbReference type="InterPro" id="IPR032675">
    <property type="entry name" value="LRR_dom_sf"/>
</dbReference>
<dbReference type="InterPro" id="IPR001611">
    <property type="entry name" value="Leu-rich_rpt"/>
</dbReference>
<proteinExistence type="inferred from homology"/>
<keyword evidence="4 11" id="KW-0812">Transmembrane</keyword>
<dbReference type="SMART" id="SM00369">
    <property type="entry name" value="LRR_TYP"/>
    <property type="match status" value="6"/>
</dbReference>
<feature type="transmembrane region" description="Helical" evidence="11">
    <location>
        <begin position="316"/>
        <end position="341"/>
    </location>
</feature>
<evidence type="ECO:0000256" key="7">
    <source>
        <dbReference type="ARBA" id="ARBA00022989"/>
    </source>
</evidence>
<dbReference type="HOGENOM" id="CLU_014808_0_0_1"/>
<keyword evidence="10" id="KW-0325">Glycoprotein</keyword>
<dbReference type="InterPro" id="IPR003591">
    <property type="entry name" value="Leu-rich_rpt_typical-subtyp"/>
</dbReference>
<dbReference type="AlphaFoldDB" id="T1IM80"/>
<dbReference type="PROSITE" id="PS51450">
    <property type="entry name" value="LRR"/>
    <property type="match status" value="2"/>
</dbReference>
<evidence type="ECO:0000256" key="4">
    <source>
        <dbReference type="ARBA" id="ARBA00022692"/>
    </source>
</evidence>
<dbReference type="Gene3D" id="3.40.50.10140">
    <property type="entry name" value="Toll/interleukin-1 receptor homology (TIR) domain"/>
    <property type="match status" value="1"/>
</dbReference>
<feature type="domain" description="TIR" evidence="12">
    <location>
        <begin position="367"/>
        <end position="498"/>
    </location>
</feature>
<reference evidence="14" key="1">
    <citation type="submission" date="2011-05" db="EMBL/GenBank/DDBJ databases">
        <authorList>
            <person name="Richards S.R."/>
            <person name="Qu J."/>
            <person name="Jiang H."/>
            <person name="Jhangiani S.N."/>
            <person name="Agravi P."/>
            <person name="Goodspeed R."/>
            <person name="Gross S."/>
            <person name="Mandapat C."/>
            <person name="Jackson L."/>
            <person name="Mathew T."/>
            <person name="Pu L."/>
            <person name="Thornton R."/>
            <person name="Saada N."/>
            <person name="Wilczek-Boney K.B."/>
            <person name="Lee S."/>
            <person name="Kovar C."/>
            <person name="Wu Y."/>
            <person name="Scherer S.E."/>
            <person name="Worley K.C."/>
            <person name="Muzny D.M."/>
            <person name="Gibbs R."/>
        </authorList>
    </citation>
    <scope>NUCLEOTIDE SEQUENCE</scope>
    <source>
        <strain evidence="14">Brora</strain>
    </source>
</reference>
<dbReference type="Gene3D" id="3.80.10.10">
    <property type="entry name" value="Ribonuclease Inhibitor"/>
    <property type="match status" value="2"/>
</dbReference>
<keyword evidence="9" id="KW-0675">Receptor</keyword>
<dbReference type="GO" id="GO:0005886">
    <property type="term" value="C:plasma membrane"/>
    <property type="evidence" value="ECO:0007669"/>
    <property type="project" value="TreeGrafter"/>
</dbReference>
<dbReference type="SUPFAM" id="SSF52058">
    <property type="entry name" value="L domain-like"/>
    <property type="match status" value="1"/>
</dbReference>
<name>T1IM80_STRMM</name>
<dbReference type="GO" id="GO:0007165">
    <property type="term" value="P:signal transduction"/>
    <property type="evidence" value="ECO:0007669"/>
    <property type="project" value="InterPro"/>
</dbReference>